<gene>
    <name evidence="1" type="ORF">BDV41DRAFT_540196</name>
</gene>
<accession>A0A5N6VU44</accession>
<organism evidence="1 2">
    <name type="scientific">Aspergillus transmontanensis</name>
    <dbReference type="NCBI Taxonomy" id="1034304"/>
    <lineage>
        <taxon>Eukaryota</taxon>
        <taxon>Fungi</taxon>
        <taxon>Dikarya</taxon>
        <taxon>Ascomycota</taxon>
        <taxon>Pezizomycotina</taxon>
        <taxon>Eurotiomycetes</taxon>
        <taxon>Eurotiomycetidae</taxon>
        <taxon>Eurotiales</taxon>
        <taxon>Aspergillaceae</taxon>
        <taxon>Aspergillus</taxon>
        <taxon>Aspergillus subgen. Circumdati</taxon>
    </lineage>
</organism>
<evidence type="ECO:0000313" key="1">
    <source>
        <dbReference type="EMBL" id="KAE8312031.1"/>
    </source>
</evidence>
<proteinExistence type="predicted"/>
<sequence>MYMIHMTYSDFCMFNGQVVHFFVLTSSNVLPHTDSGYHSNGLTRIPHCLQRAREYVLDSSQEIAITTQPSFTYGDVEAIFKHKGSGKTTNTRLPRYH</sequence>
<reference evidence="2" key="1">
    <citation type="submission" date="2019-04" db="EMBL/GenBank/DDBJ databases">
        <title>Friends and foes A comparative genomics studyof 23 Aspergillus species from section Flavi.</title>
        <authorList>
            <consortium name="DOE Joint Genome Institute"/>
            <person name="Kjaerbolling I."/>
            <person name="Vesth T."/>
            <person name="Frisvad J.C."/>
            <person name="Nybo J.L."/>
            <person name="Theobald S."/>
            <person name="Kildgaard S."/>
            <person name="Isbrandt T."/>
            <person name="Kuo A."/>
            <person name="Sato A."/>
            <person name="Lyhne E.K."/>
            <person name="Kogle M.E."/>
            <person name="Wiebenga A."/>
            <person name="Kun R.S."/>
            <person name="Lubbers R.J."/>
            <person name="Makela M.R."/>
            <person name="Barry K."/>
            <person name="Chovatia M."/>
            <person name="Clum A."/>
            <person name="Daum C."/>
            <person name="Haridas S."/>
            <person name="He G."/>
            <person name="LaButti K."/>
            <person name="Lipzen A."/>
            <person name="Mondo S."/>
            <person name="Riley R."/>
            <person name="Salamov A."/>
            <person name="Simmons B.A."/>
            <person name="Magnuson J.K."/>
            <person name="Henrissat B."/>
            <person name="Mortensen U.H."/>
            <person name="Larsen T.O."/>
            <person name="Devries R.P."/>
            <person name="Grigoriev I.V."/>
            <person name="Machida M."/>
            <person name="Baker S.E."/>
            <person name="Andersen M.R."/>
        </authorList>
    </citation>
    <scope>NUCLEOTIDE SEQUENCE [LARGE SCALE GENOMIC DNA]</scope>
    <source>
        <strain evidence="2">CBS 130015</strain>
    </source>
</reference>
<dbReference type="Proteomes" id="UP000325433">
    <property type="component" value="Unassembled WGS sequence"/>
</dbReference>
<keyword evidence="2" id="KW-1185">Reference proteome</keyword>
<evidence type="ECO:0000313" key="2">
    <source>
        <dbReference type="Proteomes" id="UP000325433"/>
    </source>
</evidence>
<dbReference type="EMBL" id="ML738337">
    <property type="protein sequence ID" value="KAE8312031.1"/>
    <property type="molecule type" value="Genomic_DNA"/>
</dbReference>
<dbReference type="AlphaFoldDB" id="A0A5N6VU44"/>
<protein>
    <submittedName>
        <fullName evidence="1">Uncharacterized protein</fullName>
    </submittedName>
</protein>
<name>A0A5N6VU44_9EURO</name>